<name>A0AAV4J979_9GAST</name>
<evidence type="ECO:0000256" key="1">
    <source>
        <dbReference type="SAM" id="MobiDB-lite"/>
    </source>
</evidence>
<dbReference type="EMBL" id="BMAT01002989">
    <property type="protein sequence ID" value="GFS18233.1"/>
    <property type="molecule type" value="Genomic_DNA"/>
</dbReference>
<reference evidence="2 3" key="1">
    <citation type="journal article" date="2021" name="Elife">
        <title>Chloroplast acquisition without the gene transfer in kleptoplastic sea slugs, Plakobranchus ocellatus.</title>
        <authorList>
            <person name="Maeda T."/>
            <person name="Takahashi S."/>
            <person name="Yoshida T."/>
            <person name="Shimamura S."/>
            <person name="Takaki Y."/>
            <person name="Nagai Y."/>
            <person name="Toyoda A."/>
            <person name="Suzuki Y."/>
            <person name="Arimoto A."/>
            <person name="Ishii H."/>
            <person name="Satoh N."/>
            <person name="Nishiyama T."/>
            <person name="Hasebe M."/>
            <person name="Maruyama T."/>
            <person name="Minagawa J."/>
            <person name="Obokata J."/>
            <person name="Shigenobu S."/>
        </authorList>
    </citation>
    <scope>NUCLEOTIDE SEQUENCE [LARGE SCALE GENOMIC DNA]</scope>
</reference>
<feature type="region of interest" description="Disordered" evidence="1">
    <location>
        <begin position="1"/>
        <end position="20"/>
    </location>
</feature>
<gene>
    <name evidence="2" type="ORF">ElyMa_001516100</name>
</gene>
<organism evidence="2 3">
    <name type="scientific">Elysia marginata</name>
    <dbReference type="NCBI Taxonomy" id="1093978"/>
    <lineage>
        <taxon>Eukaryota</taxon>
        <taxon>Metazoa</taxon>
        <taxon>Spiralia</taxon>
        <taxon>Lophotrochozoa</taxon>
        <taxon>Mollusca</taxon>
        <taxon>Gastropoda</taxon>
        <taxon>Heterobranchia</taxon>
        <taxon>Euthyneura</taxon>
        <taxon>Panpulmonata</taxon>
        <taxon>Sacoglossa</taxon>
        <taxon>Placobranchoidea</taxon>
        <taxon>Plakobranchidae</taxon>
        <taxon>Elysia</taxon>
    </lineage>
</organism>
<dbReference type="AlphaFoldDB" id="A0AAV4J979"/>
<evidence type="ECO:0000313" key="3">
    <source>
        <dbReference type="Proteomes" id="UP000762676"/>
    </source>
</evidence>
<accession>A0AAV4J979</accession>
<sequence length="104" mass="11379">MAESSDKPCDNKQNLPIGTGPIRAVSLADQGKLSPKHVLYIGKIFGRPLLQVEYPTGNKMSAWPTFDPTPLGTSNQCPVSERSLNIRRVFLVIRGHMITMGGET</sequence>
<proteinExistence type="predicted"/>
<keyword evidence="3" id="KW-1185">Reference proteome</keyword>
<evidence type="ECO:0000313" key="2">
    <source>
        <dbReference type="EMBL" id="GFS18233.1"/>
    </source>
</evidence>
<feature type="compositionally biased region" description="Basic and acidic residues" evidence="1">
    <location>
        <begin position="1"/>
        <end position="10"/>
    </location>
</feature>
<protein>
    <submittedName>
        <fullName evidence="2">Uncharacterized protein</fullName>
    </submittedName>
</protein>
<comment type="caution">
    <text evidence="2">The sequence shown here is derived from an EMBL/GenBank/DDBJ whole genome shotgun (WGS) entry which is preliminary data.</text>
</comment>
<dbReference type="Proteomes" id="UP000762676">
    <property type="component" value="Unassembled WGS sequence"/>
</dbReference>